<evidence type="ECO:0008006" key="4">
    <source>
        <dbReference type="Google" id="ProtNLM"/>
    </source>
</evidence>
<reference evidence="2 3" key="1">
    <citation type="submission" date="2019-07" db="EMBL/GenBank/DDBJ databases">
        <title>Whole genome shotgun sequence of Cellulomonas persica NBRC 101101.</title>
        <authorList>
            <person name="Hosoyama A."/>
            <person name="Uohara A."/>
            <person name="Ohji S."/>
            <person name="Ichikawa N."/>
        </authorList>
    </citation>
    <scope>NUCLEOTIDE SEQUENCE [LARGE SCALE GENOMIC DNA]</scope>
    <source>
        <strain evidence="2 3">NBRC 101101</strain>
    </source>
</reference>
<sequence>MPDAPTCDEPRAARRRPRWRTAVPAALGLSVLTGFGAAATSAAWTDDAYFSTAASAAEIDLRGSSDGATWSPADTAGTAVTLAPVTGLTPDRPVERTVHLWNASTVPLTLAWGTANPTTLLQGCVTVTYSSLPTAALAGSPSSPSGAAVTTATVTFTVPAGADAATCSGQSLGAIDVVVQGRTS</sequence>
<feature type="transmembrane region" description="Helical" evidence="1">
    <location>
        <begin position="21"/>
        <end position="44"/>
    </location>
</feature>
<evidence type="ECO:0000256" key="1">
    <source>
        <dbReference type="SAM" id="Phobius"/>
    </source>
</evidence>
<dbReference type="RefSeq" id="WP_146806813.1">
    <property type="nucleotide sequence ID" value="NZ_BJUA01000010.1"/>
</dbReference>
<comment type="caution">
    <text evidence="2">The sequence shown here is derived from an EMBL/GenBank/DDBJ whole genome shotgun (WGS) entry which is preliminary data.</text>
</comment>
<evidence type="ECO:0000313" key="2">
    <source>
        <dbReference type="EMBL" id="GEK18548.1"/>
    </source>
</evidence>
<accession>A0A510UV59</accession>
<keyword evidence="1" id="KW-0472">Membrane</keyword>
<dbReference type="AlphaFoldDB" id="A0A510UV59"/>
<keyword evidence="1" id="KW-0812">Transmembrane</keyword>
<dbReference type="EMBL" id="BJUA01000010">
    <property type="protein sequence ID" value="GEK18548.1"/>
    <property type="molecule type" value="Genomic_DNA"/>
</dbReference>
<keyword evidence="1" id="KW-1133">Transmembrane helix</keyword>
<evidence type="ECO:0000313" key="3">
    <source>
        <dbReference type="Proteomes" id="UP000321386"/>
    </source>
</evidence>
<gene>
    <name evidence="2" type="ORF">CPE01_22810</name>
</gene>
<dbReference type="Proteomes" id="UP000321386">
    <property type="component" value="Unassembled WGS sequence"/>
</dbReference>
<protein>
    <recommendedName>
        <fullName evidence="4">Ribosomally synthesized peptide with SipW-like signal peptide</fullName>
    </recommendedName>
</protein>
<proteinExistence type="predicted"/>
<dbReference type="OrthoDB" id="5073838at2"/>
<keyword evidence="3" id="KW-1185">Reference proteome</keyword>
<organism evidence="2 3">
    <name type="scientific">Cellulomonas persica</name>
    <dbReference type="NCBI Taxonomy" id="76861"/>
    <lineage>
        <taxon>Bacteria</taxon>
        <taxon>Bacillati</taxon>
        <taxon>Actinomycetota</taxon>
        <taxon>Actinomycetes</taxon>
        <taxon>Micrococcales</taxon>
        <taxon>Cellulomonadaceae</taxon>
        <taxon>Cellulomonas</taxon>
    </lineage>
</organism>
<name>A0A510UV59_9CELL</name>